<dbReference type="GO" id="GO:0006950">
    <property type="term" value="P:response to stress"/>
    <property type="evidence" value="ECO:0007669"/>
    <property type="project" value="TreeGrafter"/>
</dbReference>
<evidence type="ECO:0000256" key="3">
    <source>
        <dbReference type="ARBA" id="ARBA00023163"/>
    </source>
</evidence>
<reference evidence="6 7" key="1">
    <citation type="submission" date="2019-03" db="EMBL/GenBank/DDBJ databases">
        <title>Genomic Encyclopedia of Type Strains, Phase III (KMG-III): the genomes of soil and plant-associated and newly described type strains.</title>
        <authorList>
            <person name="Whitman W."/>
        </authorList>
    </citation>
    <scope>NUCLEOTIDE SEQUENCE [LARGE SCALE GENOMIC DNA]</scope>
    <source>
        <strain evidence="6 7">DSM 27373</strain>
    </source>
</reference>
<keyword evidence="7" id="KW-1185">Reference proteome</keyword>
<gene>
    <name evidence="6" type="ORF">EV640_10536</name>
</gene>
<dbReference type="SMART" id="SM00347">
    <property type="entry name" value="HTH_MARR"/>
    <property type="match status" value="1"/>
</dbReference>
<sequence>MESFDRRAKVHELEQEFNRLFVRRRFNALQLARQIDSEIEPASYSVLATLQQMGPQRMTAIARHLGIGKPTLSRQLSTLENRGFVEKATDPADGRAQMVSLTEEGRARLESAQADRAERYLQMLTPWQELEIQTLSKLLAKLNQAYTEFDAEQDPALAQGSEIPAAVSLAGLDRSSDGSAAPHGAQDSTDKRVS</sequence>
<dbReference type="EMBL" id="SOAN01000005">
    <property type="protein sequence ID" value="TDS85695.1"/>
    <property type="molecule type" value="Genomic_DNA"/>
</dbReference>
<dbReference type="PANTHER" id="PTHR33164">
    <property type="entry name" value="TRANSCRIPTIONAL REGULATOR, MARR FAMILY"/>
    <property type="match status" value="1"/>
</dbReference>
<feature type="domain" description="HTH marR-type" evidence="5">
    <location>
        <begin position="10"/>
        <end position="144"/>
    </location>
</feature>
<evidence type="ECO:0000259" key="5">
    <source>
        <dbReference type="PROSITE" id="PS50995"/>
    </source>
</evidence>
<dbReference type="Gene3D" id="1.10.10.10">
    <property type="entry name" value="Winged helix-like DNA-binding domain superfamily/Winged helix DNA-binding domain"/>
    <property type="match status" value="1"/>
</dbReference>
<dbReference type="Proteomes" id="UP000294506">
    <property type="component" value="Unassembled WGS sequence"/>
</dbReference>
<dbReference type="InterPro" id="IPR023187">
    <property type="entry name" value="Tscrpt_reg_MarR-type_CS"/>
</dbReference>
<dbReference type="PROSITE" id="PS01117">
    <property type="entry name" value="HTH_MARR_1"/>
    <property type="match status" value="1"/>
</dbReference>
<evidence type="ECO:0000313" key="6">
    <source>
        <dbReference type="EMBL" id="TDS85695.1"/>
    </source>
</evidence>
<feature type="region of interest" description="Disordered" evidence="4">
    <location>
        <begin position="169"/>
        <end position="194"/>
    </location>
</feature>
<dbReference type="InterPro" id="IPR000835">
    <property type="entry name" value="HTH_MarR-typ"/>
</dbReference>
<dbReference type="GO" id="GO:0003700">
    <property type="term" value="F:DNA-binding transcription factor activity"/>
    <property type="evidence" value="ECO:0007669"/>
    <property type="project" value="InterPro"/>
</dbReference>
<dbReference type="Pfam" id="PF01047">
    <property type="entry name" value="MarR"/>
    <property type="match status" value="1"/>
</dbReference>
<protein>
    <submittedName>
        <fullName evidence="6">DNA-binding MarR family transcriptional regulator</fullName>
    </submittedName>
</protein>
<dbReference type="InterPro" id="IPR036388">
    <property type="entry name" value="WH-like_DNA-bd_sf"/>
</dbReference>
<dbReference type="PRINTS" id="PR00598">
    <property type="entry name" value="HTHMARR"/>
</dbReference>
<dbReference type="PROSITE" id="PS50995">
    <property type="entry name" value="HTH_MARR_2"/>
    <property type="match status" value="1"/>
</dbReference>
<dbReference type="PANTHER" id="PTHR33164:SF57">
    <property type="entry name" value="MARR-FAMILY TRANSCRIPTIONAL REGULATOR"/>
    <property type="match status" value="1"/>
</dbReference>
<name>A0A4R7G318_9MICC</name>
<dbReference type="RefSeq" id="WP_133726167.1">
    <property type="nucleotide sequence ID" value="NZ_SOAN01000005.1"/>
</dbReference>
<dbReference type="AlphaFoldDB" id="A0A4R7G318"/>
<proteinExistence type="predicted"/>
<keyword evidence="1" id="KW-0805">Transcription regulation</keyword>
<comment type="caution">
    <text evidence="6">The sequence shown here is derived from an EMBL/GenBank/DDBJ whole genome shotgun (WGS) entry which is preliminary data.</text>
</comment>
<dbReference type="InterPro" id="IPR036390">
    <property type="entry name" value="WH_DNA-bd_sf"/>
</dbReference>
<evidence type="ECO:0000256" key="1">
    <source>
        <dbReference type="ARBA" id="ARBA00023015"/>
    </source>
</evidence>
<dbReference type="SUPFAM" id="SSF46785">
    <property type="entry name" value="Winged helix' DNA-binding domain"/>
    <property type="match status" value="1"/>
</dbReference>
<dbReference type="InterPro" id="IPR039422">
    <property type="entry name" value="MarR/SlyA-like"/>
</dbReference>
<keyword evidence="2 6" id="KW-0238">DNA-binding</keyword>
<keyword evidence="3" id="KW-0804">Transcription</keyword>
<evidence type="ECO:0000256" key="4">
    <source>
        <dbReference type="SAM" id="MobiDB-lite"/>
    </source>
</evidence>
<organism evidence="6 7">
    <name type="scientific">Nesterenkonia aurantiaca</name>
    <dbReference type="NCBI Taxonomy" id="1436010"/>
    <lineage>
        <taxon>Bacteria</taxon>
        <taxon>Bacillati</taxon>
        <taxon>Actinomycetota</taxon>
        <taxon>Actinomycetes</taxon>
        <taxon>Micrococcales</taxon>
        <taxon>Micrococcaceae</taxon>
        <taxon>Nesterenkonia</taxon>
    </lineage>
</organism>
<evidence type="ECO:0000313" key="7">
    <source>
        <dbReference type="Proteomes" id="UP000294506"/>
    </source>
</evidence>
<accession>A0A4R7G318</accession>
<dbReference type="GO" id="GO:0003677">
    <property type="term" value="F:DNA binding"/>
    <property type="evidence" value="ECO:0007669"/>
    <property type="project" value="UniProtKB-KW"/>
</dbReference>
<evidence type="ECO:0000256" key="2">
    <source>
        <dbReference type="ARBA" id="ARBA00023125"/>
    </source>
</evidence>